<feature type="transmembrane region" description="Helical" evidence="1">
    <location>
        <begin position="20"/>
        <end position="38"/>
    </location>
</feature>
<proteinExistence type="predicted"/>
<protein>
    <submittedName>
        <fullName evidence="2">Uncharacterized protein</fullName>
    </submittedName>
</protein>
<name>A0AAW3ZRD4_9GAMM</name>
<keyword evidence="3" id="KW-1185">Reference proteome</keyword>
<keyword evidence="1" id="KW-1133">Transmembrane helix</keyword>
<sequence>MLLLAYRGGWSTMFRGTSAVVKAGVLTVVTAALLSQVFNLSQWASPVRCAGSIAGDGVITMAFTLFALGATFLLILIIGVIVLIVLAIMLKRQLLGERASSAGD</sequence>
<keyword evidence="1" id="KW-0812">Transmembrane</keyword>
<comment type="caution">
    <text evidence="2">The sequence shown here is derived from an EMBL/GenBank/DDBJ whole genome shotgun (WGS) entry which is preliminary data.</text>
</comment>
<evidence type="ECO:0000313" key="3">
    <source>
        <dbReference type="Proteomes" id="UP000613768"/>
    </source>
</evidence>
<accession>A0AAW3ZRD4</accession>
<dbReference type="EMBL" id="JACYTR010000031">
    <property type="protein sequence ID" value="MBD8526811.1"/>
    <property type="molecule type" value="Genomic_DNA"/>
</dbReference>
<reference evidence="2 3" key="1">
    <citation type="submission" date="2020-09" db="EMBL/GenBank/DDBJ databases">
        <title>Pseudoxanthomonas sp. CAU 1598 isolated from sand of Yaerae Beach.</title>
        <authorList>
            <person name="Kim W."/>
        </authorList>
    </citation>
    <scope>NUCLEOTIDE SEQUENCE [LARGE SCALE GENOMIC DNA]</scope>
    <source>
        <strain evidence="2 3">CAU 1598</strain>
    </source>
</reference>
<dbReference type="Proteomes" id="UP000613768">
    <property type="component" value="Unassembled WGS sequence"/>
</dbReference>
<dbReference type="AlphaFoldDB" id="A0AAW3ZRD4"/>
<feature type="transmembrane region" description="Helical" evidence="1">
    <location>
        <begin position="58"/>
        <end position="90"/>
    </location>
</feature>
<evidence type="ECO:0000256" key="1">
    <source>
        <dbReference type="SAM" id="Phobius"/>
    </source>
</evidence>
<gene>
    <name evidence="2" type="ORF">IFO71_13800</name>
</gene>
<keyword evidence="1" id="KW-0472">Membrane</keyword>
<organism evidence="2 3">
    <name type="scientific">Pseudomarimonas arenosa</name>
    <dbReference type="NCBI Taxonomy" id="2774145"/>
    <lineage>
        <taxon>Bacteria</taxon>
        <taxon>Pseudomonadati</taxon>
        <taxon>Pseudomonadota</taxon>
        <taxon>Gammaproteobacteria</taxon>
        <taxon>Lysobacterales</taxon>
        <taxon>Lysobacteraceae</taxon>
        <taxon>Pseudomarimonas</taxon>
    </lineage>
</organism>
<evidence type="ECO:0000313" key="2">
    <source>
        <dbReference type="EMBL" id="MBD8526811.1"/>
    </source>
</evidence>
<dbReference type="RefSeq" id="WP_192030226.1">
    <property type="nucleotide sequence ID" value="NZ_JACYTR010000031.1"/>
</dbReference>